<organism evidence="2 3">
    <name type="scientific">Luteimonas chenhongjianii</name>
    <dbReference type="NCBI Taxonomy" id="2006110"/>
    <lineage>
        <taxon>Bacteria</taxon>
        <taxon>Pseudomonadati</taxon>
        <taxon>Pseudomonadota</taxon>
        <taxon>Gammaproteobacteria</taxon>
        <taxon>Lysobacterales</taxon>
        <taxon>Lysobacteraceae</taxon>
        <taxon>Luteimonas</taxon>
    </lineage>
</organism>
<dbReference type="SUPFAM" id="SSF53335">
    <property type="entry name" value="S-adenosyl-L-methionine-dependent methyltransferases"/>
    <property type="match status" value="1"/>
</dbReference>
<dbReference type="Gene3D" id="3.40.50.150">
    <property type="entry name" value="Vaccinia Virus protein VP39"/>
    <property type="match status" value="1"/>
</dbReference>
<dbReference type="GO" id="GO:0008757">
    <property type="term" value="F:S-adenosylmethionine-dependent methyltransferase activity"/>
    <property type="evidence" value="ECO:0007669"/>
    <property type="project" value="InterPro"/>
</dbReference>
<dbReference type="KEGG" id="lum:CNR27_05935"/>
<dbReference type="InterPro" id="IPR029063">
    <property type="entry name" value="SAM-dependent_MTases_sf"/>
</dbReference>
<evidence type="ECO:0000313" key="2">
    <source>
        <dbReference type="EMBL" id="ATD67041.1"/>
    </source>
</evidence>
<dbReference type="PANTHER" id="PTHR42912">
    <property type="entry name" value="METHYLTRANSFERASE"/>
    <property type="match status" value="1"/>
</dbReference>
<dbReference type="RefSeq" id="WP_096297367.1">
    <property type="nucleotide sequence ID" value="NZ_CP023406.1"/>
</dbReference>
<proteinExistence type="predicted"/>
<evidence type="ECO:0000313" key="3">
    <source>
        <dbReference type="Proteomes" id="UP000218968"/>
    </source>
</evidence>
<dbReference type="GO" id="GO:0032259">
    <property type="term" value="P:methylation"/>
    <property type="evidence" value="ECO:0007669"/>
    <property type="project" value="UniProtKB-KW"/>
</dbReference>
<sequence>MDVLEHNRAAWNRESTSGSAWTMPVGAGVIAAARRGDWSVILTPNRAVPRDWFGTLDARDVLCLASGGGQQAPVLAAAGARVTSFDLSDVQLEKDRAVAERDGLALHCVRGDMADLSVFADASFDIVFHPVSNVFVPDVDVVWRECARVLRPGGRLLAGFMNPAFFLFDHDEATDTGACVARHRLPYAEPDSLRPDARAAWDASGRAAQFGHSLQTQIGGQLATGFRLAGLYEDDWEDAATPLNRLMPVALATLALRAP</sequence>
<dbReference type="InterPro" id="IPR013216">
    <property type="entry name" value="Methyltransf_11"/>
</dbReference>
<dbReference type="AlphaFoldDB" id="A0A290XD92"/>
<dbReference type="CDD" id="cd02440">
    <property type="entry name" value="AdoMet_MTases"/>
    <property type="match status" value="1"/>
</dbReference>
<dbReference type="EMBL" id="CP023406">
    <property type="protein sequence ID" value="ATD67041.1"/>
    <property type="molecule type" value="Genomic_DNA"/>
</dbReference>
<dbReference type="InterPro" id="IPR050508">
    <property type="entry name" value="Methyltransf_Superfamily"/>
</dbReference>
<keyword evidence="3" id="KW-1185">Reference proteome</keyword>
<dbReference type="Proteomes" id="UP000218968">
    <property type="component" value="Chromosome"/>
</dbReference>
<keyword evidence="2" id="KW-0489">Methyltransferase</keyword>
<accession>A0A290XD92</accession>
<reference evidence="3" key="1">
    <citation type="submission" date="2017-09" db="EMBL/GenBank/DDBJ databases">
        <title>Luteimonas liuhanmingii sp.nov., isolated from the intestinal contents of Tibetan Plateau Pika in Yushu, Qinghai Province, China.</title>
        <authorList>
            <person name="Gui Z."/>
        </authorList>
    </citation>
    <scope>NUCLEOTIDE SEQUENCE [LARGE SCALE GENOMIC DNA]</scope>
    <source>
        <strain evidence="3">100111</strain>
    </source>
</reference>
<dbReference type="OrthoDB" id="529208at2"/>
<keyword evidence="2" id="KW-0808">Transferase</keyword>
<evidence type="ECO:0000259" key="1">
    <source>
        <dbReference type="Pfam" id="PF08241"/>
    </source>
</evidence>
<name>A0A290XD92_9GAMM</name>
<gene>
    <name evidence="2" type="ORF">CNR27_05935</name>
</gene>
<dbReference type="PANTHER" id="PTHR42912:SF6">
    <property type="entry name" value="METHYLTRANSFERASE TYPE 11 DOMAIN-CONTAINING PROTEIN"/>
    <property type="match status" value="1"/>
</dbReference>
<dbReference type="Pfam" id="PF08241">
    <property type="entry name" value="Methyltransf_11"/>
    <property type="match status" value="1"/>
</dbReference>
<protein>
    <submittedName>
        <fullName evidence="2">SAM-dependent methyltransferase</fullName>
    </submittedName>
</protein>
<feature type="domain" description="Methyltransferase type 11" evidence="1">
    <location>
        <begin position="62"/>
        <end position="157"/>
    </location>
</feature>